<dbReference type="PROSITE" id="PS50893">
    <property type="entry name" value="ABC_TRANSPORTER_2"/>
    <property type="match status" value="1"/>
</dbReference>
<keyword evidence="12 13" id="KW-0472">Membrane</keyword>
<dbReference type="Gene3D" id="1.20.1560.10">
    <property type="entry name" value="ABC transporter type 1, transmembrane domain"/>
    <property type="match status" value="1"/>
</dbReference>
<evidence type="ECO:0000256" key="12">
    <source>
        <dbReference type="ARBA" id="ARBA00023136"/>
    </source>
</evidence>
<dbReference type="Proteomes" id="UP000236286">
    <property type="component" value="Unassembled WGS sequence"/>
</dbReference>
<organism evidence="16 17">
    <name type="scientific">Methylocella silvestris</name>
    <dbReference type="NCBI Taxonomy" id="199596"/>
    <lineage>
        <taxon>Bacteria</taxon>
        <taxon>Pseudomonadati</taxon>
        <taxon>Pseudomonadota</taxon>
        <taxon>Alphaproteobacteria</taxon>
        <taxon>Hyphomicrobiales</taxon>
        <taxon>Beijerinckiaceae</taxon>
        <taxon>Methylocella</taxon>
    </lineage>
</organism>
<evidence type="ECO:0000256" key="4">
    <source>
        <dbReference type="ARBA" id="ARBA00022475"/>
    </source>
</evidence>
<gene>
    <name evidence="16" type="ORF">CR492_11700</name>
</gene>
<reference evidence="16 17" key="1">
    <citation type="submission" date="2017-10" db="EMBL/GenBank/DDBJ databases">
        <title>Genome announcement of Methylocella silvestris TVC from permafrost.</title>
        <authorList>
            <person name="Wang J."/>
            <person name="Geng K."/>
            <person name="Ul-Haque F."/>
            <person name="Crombie A.T."/>
            <person name="Street L.E."/>
            <person name="Wookey P.A."/>
            <person name="Murrell J.C."/>
            <person name="Pratscher J."/>
        </authorList>
    </citation>
    <scope>NUCLEOTIDE SEQUENCE [LARGE SCALE GENOMIC DNA]</scope>
    <source>
        <strain evidence="16 17">TVC</strain>
    </source>
</reference>
<comment type="similarity">
    <text evidence="2">Belongs to the ABC transporter superfamily.</text>
</comment>
<dbReference type="PROSITE" id="PS00211">
    <property type="entry name" value="ABC_TRANSPORTER_1"/>
    <property type="match status" value="1"/>
</dbReference>
<keyword evidence="7 13" id="KW-0812">Transmembrane</keyword>
<evidence type="ECO:0000256" key="8">
    <source>
        <dbReference type="ARBA" id="ARBA00022741"/>
    </source>
</evidence>
<accession>A0A2J7TGE2</accession>
<sequence>MSILSVYLRVLALLGREKRLAIILALANLALATAQFAEPVLFGRVIDKLSSAQAAPQSLAFADLIPLLAAWVGFALFSIPVAVIVALQAERLAHRRRLGIMSEFFEHVLHLPLSFHSAAHSGRLLKIMLEGANGMASLWLSFFRENCASLATLFILLPLSLFLNWRLAAVLIALVAIFGVLTYFVLRRTESLQQKVERHNSSLAEHVSDALGNVSVVQSFNRIETEASALRQITDAVLAAQMPVLSWWAIAAVATRASATLTLLSIFLLGTILNLKGLASVGEIVTFMNLATMLIARLEQIVGFVNSLFLQGPKLQDFFDVLDTAPQVADNPFAVDPGRLKGAVAFDHVSFSYDGRRMAVRDVSFEVAPGETVALVGSTGSGKSTTLGLLHRVFDPSEGKITIDGIDIRDLTLKALRRNIGVVFQEPMLFARSIEENLRVGRPEASEAEIKAALELAQASEFVGRQSDGLKTIVGERGRSLSGGERQRVSIARALLKNPPIMIFDEATAALDAATERQLQEALEKAMEGRTTFVIAHRLATIRGADRIFVFDQGAIVEEGSFDELVAQNGRFAALARAQFMAPDTDRPSAAADA</sequence>
<dbReference type="OrthoDB" id="9804259at2"/>
<dbReference type="SUPFAM" id="SSF52540">
    <property type="entry name" value="P-loop containing nucleoside triphosphate hydrolases"/>
    <property type="match status" value="1"/>
</dbReference>
<keyword evidence="11 13" id="KW-1133">Transmembrane helix</keyword>
<evidence type="ECO:0000313" key="17">
    <source>
        <dbReference type="Proteomes" id="UP000236286"/>
    </source>
</evidence>
<dbReference type="InterPro" id="IPR027417">
    <property type="entry name" value="P-loop_NTPase"/>
</dbReference>
<feature type="domain" description="ABC transporter" evidence="14">
    <location>
        <begin position="344"/>
        <end position="578"/>
    </location>
</feature>
<dbReference type="InterPro" id="IPR017871">
    <property type="entry name" value="ABC_transporter-like_CS"/>
</dbReference>
<dbReference type="Pfam" id="PF00664">
    <property type="entry name" value="ABC_membrane"/>
    <property type="match status" value="1"/>
</dbReference>
<evidence type="ECO:0000313" key="16">
    <source>
        <dbReference type="EMBL" id="PNG25826.1"/>
    </source>
</evidence>
<keyword evidence="3" id="KW-0813">Transport</keyword>
<feature type="domain" description="ABC transmembrane type-1" evidence="15">
    <location>
        <begin position="22"/>
        <end position="308"/>
    </location>
</feature>
<dbReference type="Gene3D" id="3.40.50.300">
    <property type="entry name" value="P-loop containing nucleotide triphosphate hydrolases"/>
    <property type="match status" value="1"/>
</dbReference>
<keyword evidence="8" id="KW-0547">Nucleotide-binding</keyword>
<dbReference type="GO" id="GO:0016887">
    <property type="term" value="F:ATP hydrolysis activity"/>
    <property type="evidence" value="ECO:0007669"/>
    <property type="project" value="InterPro"/>
</dbReference>
<dbReference type="FunFam" id="3.40.50.300:FF:000221">
    <property type="entry name" value="Multidrug ABC transporter ATP-binding protein"/>
    <property type="match status" value="1"/>
</dbReference>
<evidence type="ECO:0000256" key="6">
    <source>
        <dbReference type="ARBA" id="ARBA00022597"/>
    </source>
</evidence>
<dbReference type="PANTHER" id="PTHR43394:SF1">
    <property type="entry name" value="ATP-BINDING CASSETTE SUB-FAMILY B MEMBER 10, MITOCHONDRIAL"/>
    <property type="match status" value="1"/>
</dbReference>
<evidence type="ECO:0000259" key="15">
    <source>
        <dbReference type="PROSITE" id="PS50929"/>
    </source>
</evidence>
<keyword evidence="10" id="KW-1278">Translocase</keyword>
<comment type="caution">
    <text evidence="16">The sequence shown here is derived from an EMBL/GenBank/DDBJ whole genome shotgun (WGS) entry which is preliminary data.</text>
</comment>
<dbReference type="InterPro" id="IPR011527">
    <property type="entry name" value="ABC1_TM_dom"/>
</dbReference>
<comment type="subcellular location">
    <subcellularLocation>
        <location evidence="1">Cell membrane</location>
        <topology evidence="1">Multi-pass membrane protein</topology>
    </subcellularLocation>
</comment>
<evidence type="ECO:0000256" key="13">
    <source>
        <dbReference type="SAM" id="Phobius"/>
    </source>
</evidence>
<dbReference type="PANTHER" id="PTHR43394">
    <property type="entry name" value="ATP-DEPENDENT PERMEASE MDL1, MITOCHONDRIAL"/>
    <property type="match status" value="1"/>
</dbReference>
<dbReference type="CDD" id="cd18562">
    <property type="entry name" value="ABC_6TM_NdvA_beta-glucan_exporter_like"/>
    <property type="match status" value="1"/>
</dbReference>
<protein>
    <submittedName>
        <fullName evidence="16">Cyclic beta-1,2-glucan ABC transporter</fullName>
    </submittedName>
</protein>
<dbReference type="GO" id="GO:0005524">
    <property type="term" value="F:ATP binding"/>
    <property type="evidence" value="ECO:0007669"/>
    <property type="project" value="UniProtKB-KW"/>
</dbReference>
<dbReference type="GO" id="GO:0015441">
    <property type="term" value="F:ABC-type beta-glucan transporter activity"/>
    <property type="evidence" value="ECO:0007669"/>
    <property type="project" value="InterPro"/>
</dbReference>
<evidence type="ECO:0000256" key="5">
    <source>
        <dbReference type="ARBA" id="ARBA00022519"/>
    </source>
</evidence>
<dbReference type="PROSITE" id="PS50929">
    <property type="entry name" value="ABC_TM1F"/>
    <property type="match status" value="1"/>
</dbReference>
<dbReference type="InterPro" id="IPR003593">
    <property type="entry name" value="AAA+_ATPase"/>
</dbReference>
<dbReference type="InterPro" id="IPR003439">
    <property type="entry name" value="ABC_transporter-like_ATP-bd"/>
</dbReference>
<dbReference type="InterPro" id="IPR005896">
    <property type="entry name" value="NdvA"/>
</dbReference>
<evidence type="ECO:0000259" key="14">
    <source>
        <dbReference type="PROSITE" id="PS50893"/>
    </source>
</evidence>
<name>A0A2J7TGE2_METSI</name>
<evidence type="ECO:0000256" key="7">
    <source>
        <dbReference type="ARBA" id="ARBA00022692"/>
    </source>
</evidence>
<dbReference type="EMBL" id="PDZR01000012">
    <property type="protein sequence ID" value="PNG25826.1"/>
    <property type="molecule type" value="Genomic_DNA"/>
</dbReference>
<feature type="transmembrane region" description="Helical" evidence="13">
    <location>
        <begin position="60"/>
        <end position="87"/>
    </location>
</feature>
<dbReference type="NCBIfam" id="NF010178">
    <property type="entry name" value="PRK13657.1"/>
    <property type="match status" value="1"/>
</dbReference>
<dbReference type="GO" id="GO:0015421">
    <property type="term" value="F:ABC-type oligopeptide transporter activity"/>
    <property type="evidence" value="ECO:0007669"/>
    <property type="project" value="TreeGrafter"/>
</dbReference>
<evidence type="ECO:0000256" key="11">
    <source>
        <dbReference type="ARBA" id="ARBA00022989"/>
    </source>
</evidence>
<evidence type="ECO:0000256" key="10">
    <source>
        <dbReference type="ARBA" id="ARBA00022967"/>
    </source>
</evidence>
<feature type="transmembrane region" description="Helical" evidence="13">
    <location>
        <begin position="136"/>
        <end position="159"/>
    </location>
</feature>
<dbReference type="InterPro" id="IPR036640">
    <property type="entry name" value="ABC1_TM_sf"/>
</dbReference>
<keyword evidence="6" id="KW-0762">Sugar transport</keyword>
<keyword evidence="9" id="KW-0067">ATP-binding</keyword>
<evidence type="ECO:0000256" key="9">
    <source>
        <dbReference type="ARBA" id="ARBA00022840"/>
    </source>
</evidence>
<dbReference type="NCBIfam" id="TIGR01192">
    <property type="entry name" value="chvA"/>
    <property type="match status" value="1"/>
</dbReference>
<dbReference type="RefSeq" id="WP_102843980.1">
    <property type="nucleotide sequence ID" value="NZ_PDZR01000012.1"/>
</dbReference>
<dbReference type="AlphaFoldDB" id="A0A2J7TGE2"/>
<evidence type="ECO:0000256" key="2">
    <source>
        <dbReference type="ARBA" id="ARBA00005417"/>
    </source>
</evidence>
<dbReference type="Pfam" id="PF00005">
    <property type="entry name" value="ABC_tran"/>
    <property type="match status" value="1"/>
</dbReference>
<evidence type="ECO:0000256" key="1">
    <source>
        <dbReference type="ARBA" id="ARBA00004651"/>
    </source>
</evidence>
<dbReference type="SMART" id="SM00382">
    <property type="entry name" value="AAA"/>
    <property type="match status" value="1"/>
</dbReference>
<keyword evidence="5" id="KW-0997">Cell inner membrane</keyword>
<dbReference type="GO" id="GO:0005886">
    <property type="term" value="C:plasma membrane"/>
    <property type="evidence" value="ECO:0007669"/>
    <property type="project" value="UniProtKB-SubCell"/>
</dbReference>
<dbReference type="InterPro" id="IPR039421">
    <property type="entry name" value="Type_1_exporter"/>
</dbReference>
<dbReference type="SUPFAM" id="SSF90123">
    <property type="entry name" value="ABC transporter transmembrane region"/>
    <property type="match status" value="1"/>
</dbReference>
<evidence type="ECO:0000256" key="3">
    <source>
        <dbReference type="ARBA" id="ARBA00022448"/>
    </source>
</evidence>
<proteinExistence type="inferred from homology"/>
<feature type="transmembrane region" description="Helical" evidence="13">
    <location>
        <begin position="165"/>
        <end position="186"/>
    </location>
</feature>
<keyword evidence="4" id="KW-1003">Cell membrane</keyword>